<dbReference type="EMBL" id="LGTE01000016">
    <property type="protein sequence ID" value="KNZ69119.1"/>
    <property type="molecule type" value="Genomic_DNA"/>
</dbReference>
<protein>
    <submittedName>
        <fullName evidence="1">Uncharacterized protein</fullName>
    </submittedName>
</protein>
<reference evidence="2" key="1">
    <citation type="submission" date="2015-07" db="EMBL/GenBank/DDBJ databases">
        <title>Complete Genome of Thermincola ferriacetica strain Z-0001T.</title>
        <authorList>
            <person name="Lusk B."/>
            <person name="Badalamenti J.P."/>
            <person name="Parameswaran P."/>
            <person name="Bond D.R."/>
            <person name="Torres C.I."/>
        </authorList>
    </citation>
    <scope>NUCLEOTIDE SEQUENCE [LARGE SCALE GENOMIC DNA]</scope>
    <source>
        <strain evidence="2">Z-0001</strain>
    </source>
</reference>
<gene>
    <name evidence="1" type="ORF">Tfer_2223</name>
</gene>
<dbReference type="Proteomes" id="UP000037175">
    <property type="component" value="Unassembled WGS sequence"/>
</dbReference>
<name>A0A0L6W211_9FIRM</name>
<evidence type="ECO:0000313" key="2">
    <source>
        <dbReference type="Proteomes" id="UP000037175"/>
    </source>
</evidence>
<evidence type="ECO:0000313" key="1">
    <source>
        <dbReference type="EMBL" id="KNZ69119.1"/>
    </source>
</evidence>
<organism evidence="1 2">
    <name type="scientific">Thermincola ferriacetica</name>
    <dbReference type="NCBI Taxonomy" id="281456"/>
    <lineage>
        <taxon>Bacteria</taxon>
        <taxon>Bacillati</taxon>
        <taxon>Bacillota</taxon>
        <taxon>Clostridia</taxon>
        <taxon>Eubacteriales</taxon>
        <taxon>Thermincolaceae</taxon>
        <taxon>Thermincola</taxon>
    </lineage>
</organism>
<accession>A0A0L6W211</accession>
<dbReference type="AlphaFoldDB" id="A0A0L6W211"/>
<keyword evidence="2" id="KW-1185">Reference proteome</keyword>
<comment type="caution">
    <text evidence="1">The sequence shown here is derived from an EMBL/GenBank/DDBJ whole genome shotgun (WGS) entry which is preliminary data.</text>
</comment>
<proteinExistence type="predicted"/>
<sequence>MSGSLKSLSLSILYKIDLILTKEYSCNLLKITTLINWQEIFPAVTNNIYNCRMLKVANPEVVNGKREKLPVLKIN</sequence>